<dbReference type="InterPro" id="IPR033942">
    <property type="entry name" value="IMPase"/>
</dbReference>
<dbReference type="GO" id="GO:0046872">
    <property type="term" value="F:metal ion binding"/>
    <property type="evidence" value="ECO:0007669"/>
    <property type="project" value="UniProtKB-KW"/>
</dbReference>
<evidence type="ECO:0000256" key="1">
    <source>
        <dbReference type="ARBA" id="ARBA00001033"/>
    </source>
</evidence>
<dbReference type="GO" id="GO:0004401">
    <property type="term" value="F:histidinol-phosphatase activity"/>
    <property type="evidence" value="ECO:0007669"/>
    <property type="project" value="UniProtKB-EC"/>
</dbReference>
<proteinExistence type="inferred from homology"/>
<comment type="pathway">
    <text evidence="3">Amino-acid biosynthesis; L-histidine biosynthesis; L-histidine from 5-phospho-alpha-D-ribose 1-diphosphate: step 8/9.</text>
</comment>
<comment type="caution">
    <text evidence="12">The sequence shown here is derived from an EMBL/GenBank/DDBJ whole genome shotgun (WGS) entry which is preliminary data.</text>
</comment>
<dbReference type="PROSITE" id="PS00629">
    <property type="entry name" value="IMP_1"/>
    <property type="match status" value="1"/>
</dbReference>
<dbReference type="PANTHER" id="PTHR20854">
    <property type="entry name" value="INOSITOL MONOPHOSPHATASE"/>
    <property type="match status" value="1"/>
</dbReference>
<feature type="binding site" evidence="10">
    <location>
        <position position="100"/>
    </location>
    <ligand>
        <name>Mg(2+)</name>
        <dbReference type="ChEBI" id="CHEBI:18420"/>
        <label>1</label>
        <note>catalytic</note>
    </ligand>
</feature>
<keyword evidence="13" id="KW-1185">Reference proteome</keyword>
<organism evidence="12 13">
    <name type="scientific">Jiangella aurantiaca</name>
    <dbReference type="NCBI Taxonomy" id="2530373"/>
    <lineage>
        <taxon>Bacteria</taxon>
        <taxon>Bacillati</taxon>
        <taxon>Actinomycetota</taxon>
        <taxon>Actinomycetes</taxon>
        <taxon>Jiangellales</taxon>
        <taxon>Jiangellaceae</taxon>
        <taxon>Jiangella</taxon>
    </lineage>
</organism>
<name>A0A4R5AJ63_9ACTN</name>
<evidence type="ECO:0000256" key="4">
    <source>
        <dbReference type="ARBA" id="ARBA00009759"/>
    </source>
</evidence>
<dbReference type="SUPFAM" id="SSF56655">
    <property type="entry name" value="Carbohydrate phosphatase"/>
    <property type="match status" value="1"/>
</dbReference>
<dbReference type="InterPro" id="IPR020583">
    <property type="entry name" value="Inositol_monoP_metal-BS"/>
</dbReference>
<dbReference type="Pfam" id="PF00459">
    <property type="entry name" value="Inositol_P"/>
    <property type="match status" value="1"/>
</dbReference>
<protein>
    <recommendedName>
        <fullName evidence="11">Inositol-1-monophosphatase</fullName>
        <ecNumber evidence="11">3.1.3.25</ecNumber>
    </recommendedName>
</protein>
<dbReference type="Gene3D" id="3.30.540.10">
    <property type="entry name" value="Fructose-1,6-Bisphosphatase, subunit A, domain 1"/>
    <property type="match status" value="1"/>
</dbReference>
<accession>A0A4R5AJ63</accession>
<feature type="binding site" evidence="10">
    <location>
        <position position="82"/>
    </location>
    <ligand>
        <name>Mg(2+)</name>
        <dbReference type="ChEBI" id="CHEBI:18420"/>
        <label>1</label>
        <note>catalytic</note>
    </ligand>
</feature>
<comment type="similarity">
    <text evidence="4 11">Belongs to the inositol monophosphatase superfamily.</text>
</comment>
<evidence type="ECO:0000256" key="9">
    <source>
        <dbReference type="ARBA" id="ARBA00053547"/>
    </source>
</evidence>
<dbReference type="CDD" id="cd01639">
    <property type="entry name" value="IMPase"/>
    <property type="match status" value="1"/>
</dbReference>
<dbReference type="EMBL" id="SMLB01000005">
    <property type="protein sequence ID" value="TDD71570.1"/>
    <property type="molecule type" value="Genomic_DNA"/>
</dbReference>
<keyword evidence="7 10" id="KW-0460">Magnesium</keyword>
<evidence type="ECO:0000256" key="11">
    <source>
        <dbReference type="RuleBase" id="RU364068"/>
    </source>
</evidence>
<evidence type="ECO:0000313" key="13">
    <source>
        <dbReference type="Proteomes" id="UP000295217"/>
    </source>
</evidence>
<dbReference type="GO" id="GO:0006020">
    <property type="term" value="P:inositol metabolic process"/>
    <property type="evidence" value="ECO:0007669"/>
    <property type="project" value="TreeGrafter"/>
</dbReference>
<dbReference type="PANTHER" id="PTHR20854:SF4">
    <property type="entry name" value="INOSITOL-1-MONOPHOSPHATASE-RELATED"/>
    <property type="match status" value="1"/>
</dbReference>
<evidence type="ECO:0000256" key="3">
    <source>
        <dbReference type="ARBA" id="ARBA00004970"/>
    </source>
</evidence>
<keyword evidence="6 11" id="KW-0378">Hydrolase</keyword>
<comment type="cofactor">
    <cofactor evidence="2 10 11">
        <name>Mg(2+)</name>
        <dbReference type="ChEBI" id="CHEBI:18420"/>
    </cofactor>
</comment>
<dbReference type="GO" id="GO:0008934">
    <property type="term" value="F:inositol monophosphate 1-phosphatase activity"/>
    <property type="evidence" value="ECO:0007669"/>
    <property type="project" value="InterPro"/>
</dbReference>
<evidence type="ECO:0000256" key="8">
    <source>
        <dbReference type="ARBA" id="ARBA00049158"/>
    </source>
</evidence>
<reference evidence="12 13" key="1">
    <citation type="submission" date="2019-02" db="EMBL/GenBank/DDBJ databases">
        <title>Draft genome sequences of novel Actinobacteria.</title>
        <authorList>
            <person name="Sahin N."/>
            <person name="Ay H."/>
            <person name="Saygin H."/>
        </authorList>
    </citation>
    <scope>NUCLEOTIDE SEQUENCE [LARGE SCALE GENOMIC DNA]</scope>
    <source>
        <strain evidence="12 13">8K307</strain>
    </source>
</reference>
<comment type="function">
    <text evidence="9">Catalyzes the dephosphorylation of histidinol-phosphate to histidinol, the direct precursor of histidine.</text>
</comment>
<dbReference type="PROSITE" id="PS00630">
    <property type="entry name" value="IMP_2"/>
    <property type="match status" value="1"/>
</dbReference>
<evidence type="ECO:0000256" key="5">
    <source>
        <dbReference type="ARBA" id="ARBA00022723"/>
    </source>
</evidence>
<dbReference type="Gene3D" id="3.40.190.80">
    <property type="match status" value="1"/>
</dbReference>
<dbReference type="Proteomes" id="UP000295217">
    <property type="component" value="Unassembled WGS sequence"/>
</dbReference>
<dbReference type="OrthoDB" id="9772456at2"/>
<dbReference type="EC" id="3.1.3.25" evidence="11"/>
<feature type="binding site" evidence="10">
    <location>
        <position position="101"/>
    </location>
    <ligand>
        <name>Mg(2+)</name>
        <dbReference type="ChEBI" id="CHEBI:18420"/>
        <label>1</label>
        <note>catalytic</note>
    </ligand>
</feature>
<dbReference type="GO" id="GO:0007165">
    <property type="term" value="P:signal transduction"/>
    <property type="evidence" value="ECO:0007669"/>
    <property type="project" value="TreeGrafter"/>
</dbReference>
<dbReference type="InterPro" id="IPR000760">
    <property type="entry name" value="Inositol_monophosphatase-like"/>
</dbReference>
<dbReference type="GO" id="GO:0046854">
    <property type="term" value="P:phosphatidylinositol phosphate biosynthetic process"/>
    <property type="evidence" value="ECO:0007669"/>
    <property type="project" value="InterPro"/>
</dbReference>
<evidence type="ECO:0000256" key="2">
    <source>
        <dbReference type="ARBA" id="ARBA00001946"/>
    </source>
</evidence>
<evidence type="ECO:0000256" key="6">
    <source>
        <dbReference type="ARBA" id="ARBA00022801"/>
    </source>
</evidence>
<comment type="catalytic activity">
    <reaction evidence="8">
        <text>L-histidinol phosphate + H2O = L-histidinol + phosphate</text>
        <dbReference type="Rhea" id="RHEA:14465"/>
        <dbReference type="ChEBI" id="CHEBI:15377"/>
        <dbReference type="ChEBI" id="CHEBI:43474"/>
        <dbReference type="ChEBI" id="CHEBI:57699"/>
        <dbReference type="ChEBI" id="CHEBI:57980"/>
        <dbReference type="EC" id="3.1.3.15"/>
    </reaction>
</comment>
<feature type="binding site" evidence="10">
    <location>
        <position position="98"/>
    </location>
    <ligand>
        <name>Mg(2+)</name>
        <dbReference type="ChEBI" id="CHEBI:18420"/>
        <label>1</label>
        <note>catalytic</note>
    </ligand>
</feature>
<gene>
    <name evidence="12" type="ORF">E1262_05310</name>
</gene>
<sequence>MTSAPGGSAVTADPADLLVLAEKTALEAGDLVRDRREAVERMAVAGTKSTPTDVVTESDTAAEALIRSRLFAARPDDGFLGEEDGSVAGTTGVDWVVDPIDGTVNYLYGLPQYAVSIAAQIDGVVRAGVVHNPASGETWTAVLGGGAWLDGRPVRVSACSSLSLALVGTGFGYDAERRARQAAVLLEVVPAVRDIRRAGAAALDLCAVASGRLDAYYERGLNPWDLAAGGLIAAEAGAVVGGLRGAPAGNDMTLAATPGVADELTALLERLGADRD</sequence>
<dbReference type="AlphaFoldDB" id="A0A4R5AJ63"/>
<feature type="binding site" evidence="10">
    <location>
        <position position="225"/>
    </location>
    <ligand>
        <name>Mg(2+)</name>
        <dbReference type="ChEBI" id="CHEBI:18420"/>
        <label>1</label>
        <note>catalytic</note>
    </ligand>
</feature>
<dbReference type="InterPro" id="IPR020550">
    <property type="entry name" value="Inositol_monophosphatase_CS"/>
</dbReference>
<evidence type="ECO:0000256" key="7">
    <source>
        <dbReference type="ARBA" id="ARBA00022842"/>
    </source>
</evidence>
<dbReference type="FunFam" id="3.30.540.10:FF:000003">
    <property type="entry name" value="Inositol-1-monophosphatase"/>
    <property type="match status" value="1"/>
</dbReference>
<comment type="catalytic activity">
    <reaction evidence="1 11">
        <text>a myo-inositol phosphate + H2O = myo-inositol + phosphate</text>
        <dbReference type="Rhea" id="RHEA:24056"/>
        <dbReference type="ChEBI" id="CHEBI:15377"/>
        <dbReference type="ChEBI" id="CHEBI:17268"/>
        <dbReference type="ChEBI" id="CHEBI:43474"/>
        <dbReference type="ChEBI" id="CHEBI:84139"/>
        <dbReference type="EC" id="3.1.3.25"/>
    </reaction>
</comment>
<dbReference type="PRINTS" id="PR00377">
    <property type="entry name" value="IMPHPHTASES"/>
</dbReference>
<evidence type="ECO:0000256" key="10">
    <source>
        <dbReference type="PIRSR" id="PIRSR600760-2"/>
    </source>
</evidence>
<evidence type="ECO:0000313" key="12">
    <source>
        <dbReference type="EMBL" id="TDD71570.1"/>
    </source>
</evidence>
<keyword evidence="5 10" id="KW-0479">Metal-binding</keyword>